<feature type="compositionally biased region" description="Polar residues" evidence="1">
    <location>
        <begin position="650"/>
        <end position="661"/>
    </location>
</feature>
<feature type="compositionally biased region" description="Basic and acidic residues" evidence="1">
    <location>
        <begin position="198"/>
        <end position="208"/>
    </location>
</feature>
<feature type="compositionally biased region" description="Polar residues" evidence="1">
    <location>
        <begin position="251"/>
        <end position="261"/>
    </location>
</feature>
<feature type="region of interest" description="Disordered" evidence="1">
    <location>
        <begin position="190"/>
        <end position="262"/>
    </location>
</feature>
<evidence type="ECO:0000313" key="3">
    <source>
        <dbReference type="Proteomes" id="UP000054248"/>
    </source>
</evidence>
<feature type="compositionally biased region" description="Polar residues" evidence="1">
    <location>
        <begin position="581"/>
        <end position="594"/>
    </location>
</feature>
<dbReference type="EMBL" id="KN822995">
    <property type="protein sequence ID" value="KIO28347.1"/>
    <property type="molecule type" value="Genomic_DNA"/>
</dbReference>
<protein>
    <submittedName>
        <fullName evidence="2">Uncharacterized protein</fullName>
    </submittedName>
</protein>
<reference evidence="3" key="2">
    <citation type="submission" date="2015-01" db="EMBL/GenBank/DDBJ databases">
        <title>Evolutionary Origins and Diversification of the Mycorrhizal Mutualists.</title>
        <authorList>
            <consortium name="DOE Joint Genome Institute"/>
            <consortium name="Mycorrhizal Genomics Consortium"/>
            <person name="Kohler A."/>
            <person name="Kuo A."/>
            <person name="Nagy L.G."/>
            <person name="Floudas D."/>
            <person name="Copeland A."/>
            <person name="Barry K.W."/>
            <person name="Cichocki N."/>
            <person name="Veneault-Fourrey C."/>
            <person name="LaButti K."/>
            <person name="Lindquist E.A."/>
            <person name="Lipzen A."/>
            <person name="Lundell T."/>
            <person name="Morin E."/>
            <person name="Murat C."/>
            <person name="Riley R."/>
            <person name="Ohm R."/>
            <person name="Sun H."/>
            <person name="Tunlid A."/>
            <person name="Henrissat B."/>
            <person name="Grigoriev I.V."/>
            <person name="Hibbett D.S."/>
            <person name="Martin F."/>
        </authorList>
    </citation>
    <scope>NUCLEOTIDE SEQUENCE [LARGE SCALE GENOMIC DNA]</scope>
    <source>
        <strain evidence="3">MUT 4182</strain>
    </source>
</reference>
<feature type="region of interest" description="Disordered" evidence="1">
    <location>
        <begin position="17"/>
        <end position="36"/>
    </location>
</feature>
<dbReference type="HOGENOM" id="CLU_415148_0_0_1"/>
<organism evidence="2 3">
    <name type="scientific">Tulasnella calospora MUT 4182</name>
    <dbReference type="NCBI Taxonomy" id="1051891"/>
    <lineage>
        <taxon>Eukaryota</taxon>
        <taxon>Fungi</taxon>
        <taxon>Dikarya</taxon>
        <taxon>Basidiomycota</taxon>
        <taxon>Agaricomycotina</taxon>
        <taxon>Agaricomycetes</taxon>
        <taxon>Cantharellales</taxon>
        <taxon>Tulasnellaceae</taxon>
        <taxon>Tulasnella</taxon>
    </lineage>
</organism>
<feature type="compositionally biased region" description="Low complexity" evidence="1">
    <location>
        <begin position="406"/>
        <end position="418"/>
    </location>
</feature>
<dbReference type="OrthoDB" id="3254326at2759"/>
<dbReference type="Proteomes" id="UP000054248">
    <property type="component" value="Unassembled WGS sequence"/>
</dbReference>
<sequence length="661" mass="70291">MVIQRIYIQPAATDDLETASKTSNSPARSQRSATVDSYTGNLASTVDPQAASAVASNGSAAANGSPVALKRTPSTSTSKTGSGAVSRLIAQHTGGSLATSEYTQAVDNSRPTSPLEGIRAPSTMSVLKPSDFARRKASLFGPANSNIDWGLTINTHSLPSPPFDPIFAQAAFQKSTDPPAKFHAELERRYANPPSPLDLKELPQKGDAPRGTFVLPKLRSASAHTPSSSSLLAPPSKITSGSLSASPESSPVATTPNSATPSPKVELQVLELNKQLIDSTVENKTLKAEISNMEKAVMDLQDATREKTPADTEPPSPKERTVPKADFDALLKDTEKATKELEEIERKAAERQKELDNLAAQAAKLQSKAKVLETANVDPHSAAAKETLEAAVERLREQVESAQRQSVEVSRRNSSSSKVSERYGPSSTRVPLAWNRRANATDTSSPPTPTMEKTPLDDAKSVSTVASRNPNRRSQVISIAPAAPLPEREDLQRSIKSYYSESVRSPTAIVAPPLPTINHSDYDGPSTEELSRDINAIVAGFASESFDTGVLSLTAPADLTTPKASKTISKASAPKIPTPMSPTKASQLAETQSIRSKRSVSSLKDSSTRGKKKGWISLFKVKLPGGSTIEEDRKSRSSMSAEKPPVLAPISQSKPLSISPA</sequence>
<feature type="region of interest" description="Disordered" evidence="1">
    <location>
        <begin position="627"/>
        <end position="661"/>
    </location>
</feature>
<gene>
    <name evidence="2" type="ORF">M407DRAFT_22406</name>
</gene>
<evidence type="ECO:0000256" key="1">
    <source>
        <dbReference type="SAM" id="MobiDB-lite"/>
    </source>
</evidence>
<feature type="region of interest" description="Disordered" evidence="1">
    <location>
        <begin position="57"/>
        <end position="83"/>
    </location>
</feature>
<feature type="compositionally biased region" description="Polar residues" evidence="1">
    <location>
        <begin position="461"/>
        <end position="471"/>
    </location>
</feature>
<feature type="region of interest" description="Disordered" evidence="1">
    <location>
        <begin position="96"/>
        <end position="119"/>
    </location>
</feature>
<evidence type="ECO:0000313" key="2">
    <source>
        <dbReference type="EMBL" id="KIO28347.1"/>
    </source>
</evidence>
<feature type="region of interest" description="Disordered" evidence="1">
    <location>
        <begin position="396"/>
        <end position="471"/>
    </location>
</feature>
<name>A0A0C3M3X8_9AGAM</name>
<proteinExistence type="predicted"/>
<feature type="region of interest" description="Disordered" evidence="1">
    <location>
        <begin position="302"/>
        <end position="324"/>
    </location>
</feature>
<feature type="region of interest" description="Disordered" evidence="1">
    <location>
        <begin position="561"/>
        <end position="611"/>
    </location>
</feature>
<reference evidence="2 3" key="1">
    <citation type="submission" date="2014-04" db="EMBL/GenBank/DDBJ databases">
        <authorList>
            <consortium name="DOE Joint Genome Institute"/>
            <person name="Kuo A."/>
            <person name="Girlanda M."/>
            <person name="Perotto S."/>
            <person name="Kohler A."/>
            <person name="Nagy L.G."/>
            <person name="Floudas D."/>
            <person name="Copeland A."/>
            <person name="Barry K.W."/>
            <person name="Cichocki N."/>
            <person name="Veneault-Fourrey C."/>
            <person name="LaButti K."/>
            <person name="Lindquist E.A."/>
            <person name="Lipzen A."/>
            <person name="Lundell T."/>
            <person name="Morin E."/>
            <person name="Murat C."/>
            <person name="Sun H."/>
            <person name="Tunlid A."/>
            <person name="Henrissat B."/>
            <person name="Grigoriev I.V."/>
            <person name="Hibbett D.S."/>
            <person name="Martin F."/>
            <person name="Nordberg H.P."/>
            <person name="Cantor M.N."/>
            <person name="Hua S.X."/>
        </authorList>
    </citation>
    <scope>NUCLEOTIDE SEQUENCE [LARGE SCALE GENOMIC DNA]</scope>
    <source>
        <strain evidence="2 3">MUT 4182</strain>
    </source>
</reference>
<feature type="compositionally biased region" description="Low complexity" evidence="1">
    <location>
        <begin position="218"/>
        <end position="250"/>
    </location>
</feature>
<feature type="compositionally biased region" description="Polar residues" evidence="1">
    <location>
        <begin position="19"/>
        <end position="36"/>
    </location>
</feature>
<dbReference type="AlphaFoldDB" id="A0A0C3M3X8"/>
<keyword evidence="3" id="KW-1185">Reference proteome</keyword>
<feature type="compositionally biased region" description="Polar residues" evidence="1">
    <location>
        <begin position="96"/>
        <end position="112"/>
    </location>
</feature>
<accession>A0A0C3M3X8</accession>